<comment type="caution">
    <text evidence="2">The sequence shown here is derived from an EMBL/GenBank/DDBJ whole genome shotgun (WGS) entry which is preliminary data.</text>
</comment>
<keyword evidence="1" id="KW-0732">Signal</keyword>
<evidence type="ECO:0000313" key="3">
    <source>
        <dbReference type="Proteomes" id="UP001500665"/>
    </source>
</evidence>
<feature type="chain" id="PRO_5045512830" evidence="1">
    <location>
        <begin position="22"/>
        <end position="320"/>
    </location>
</feature>
<feature type="signal peptide" evidence="1">
    <location>
        <begin position="1"/>
        <end position="21"/>
    </location>
</feature>
<accession>A0ABP4C1P0</accession>
<reference evidence="3" key="1">
    <citation type="journal article" date="2019" name="Int. J. Syst. Evol. Microbiol.">
        <title>The Global Catalogue of Microorganisms (GCM) 10K type strain sequencing project: providing services to taxonomists for standard genome sequencing and annotation.</title>
        <authorList>
            <consortium name="The Broad Institute Genomics Platform"/>
            <consortium name="The Broad Institute Genome Sequencing Center for Infectious Disease"/>
            <person name="Wu L."/>
            <person name="Ma J."/>
        </authorList>
    </citation>
    <scope>NUCLEOTIDE SEQUENCE [LARGE SCALE GENOMIC DNA]</scope>
    <source>
        <strain evidence="3">JCM 10696</strain>
    </source>
</reference>
<keyword evidence="3" id="KW-1185">Reference proteome</keyword>
<sequence length="320" mass="34310">MRFRWAAVASLLVLGSLGVSVPGWSPGPELEYGASGCPAKPYEGLSGFNHPVPASAYTRELARGGAEYALLCRGVGFDESSWLEPLRITRGVKELQQEMFTLPRAQDGGASTAMGCPPVNLVLHYPDGKRSVMSFECNRDEVGTHDAIRRGGSRLTLKFARLWRAEHTSSDPSRIEPAACLPSVAGRVGVLPFHPAPEIVRGGSPFYPDEARLPSPLAVVNACRYTAVGSGRLILRAHKATRAGLESLRAAVNTMKPKGFSLPCDGRGRKSTAVDTLHLTDVTGRSTHLYIARKPCEADQSPPTGVLSPEIASTLSRLLD</sequence>
<evidence type="ECO:0000256" key="1">
    <source>
        <dbReference type="SAM" id="SignalP"/>
    </source>
</evidence>
<gene>
    <name evidence="2" type="ORF">GCM10009550_49140</name>
</gene>
<dbReference type="EMBL" id="BAAAHH010000022">
    <property type="protein sequence ID" value="GAA0959393.1"/>
    <property type="molecule type" value="Genomic_DNA"/>
</dbReference>
<proteinExistence type="predicted"/>
<organism evidence="2 3">
    <name type="scientific">Actinocorallia libanotica</name>
    <dbReference type="NCBI Taxonomy" id="46162"/>
    <lineage>
        <taxon>Bacteria</taxon>
        <taxon>Bacillati</taxon>
        <taxon>Actinomycetota</taxon>
        <taxon>Actinomycetes</taxon>
        <taxon>Streptosporangiales</taxon>
        <taxon>Thermomonosporaceae</taxon>
        <taxon>Actinocorallia</taxon>
    </lineage>
</organism>
<evidence type="ECO:0000313" key="2">
    <source>
        <dbReference type="EMBL" id="GAA0959393.1"/>
    </source>
</evidence>
<protein>
    <submittedName>
        <fullName evidence="2">Uncharacterized protein</fullName>
    </submittedName>
</protein>
<dbReference type="Proteomes" id="UP001500665">
    <property type="component" value="Unassembled WGS sequence"/>
</dbReference>
<name>A0ABP4C1P0_9ACTN</name>